<dbReference type="Proteomes" id="UP000485621">
    <property type="component" value="Unassembled WGS sequence"/>
</dbReference>
<comment type="catalytic activity">
    <reaction evidence="1">
        <text>ATP-dependent breakage, passage and rejoining of double-stranded DNA.</text>
        <dbReference type="EC" id="5.6.2.2"/>
    </reaction>
</comment>
<gene>
    <name evidence="3" type="primary">gyrA_4</name>
    <name evidence="3" type="ORF">BWY04_00928</name>
</gene>
<dbReference type="GO" id="GO:0003677">
    <property type="term" value="F:DNA binding"/>
    <property type="evidence" value="ECO:0007669"/>
    <property type="project" value="InterPro"/>
</dbReference>
<evidence type="ECO:0000313" key="3">
    <source>
        <dbReference type="EMBL" id="OQB41249.1"/>
    </source>
</evidence>
<sequence>MAKFDFSDQQAEYILLMRLQSLVGLEIQKISDEIDEKIKLIEYLESIINNSEKLDEVVVEELNYIKEKYGDERKTEVSNDLGVYSL</sequence>
<dbReference type="InterPro" id="IPR013760">
    <property type="entry name" value="Topo_IIA-like_dom_sf"/>
</dbReference>
<evidence type="ECO:0000259" key="2">
    <source>
        <dbReference type="Pfam" id="PF00521"/>
    </source>
</evidence>
<dbReference type="GO" id="GO:0005524">
    <property type="term" value="F:ATP binding"/>
    <property type="evidence" value="ECO:0007669"/>
    <property type="project" value="InterPro"/>
</dbReference>
<dbReference type="InterPro" id="IPR002205">
    <property type="entry name" value="Topo_IIA_dom_A"/>
</dbReference>
<protein>
    <submittedName>
        <fullName evidence="3">DNA gyrase subunit A</fullName>
        <ecNumber evidence="3">5.99.1.3</ecNumber>
    </submittedName>
</protein>
<feature type="domain" description="Topo IIA-type catalytic" evidence="2">
    <location>
        <begin position="6"/>
        <end position="62"/>
    </location>
</feature>
<dbReference type="EMBL" id="MWDB01000020">
    <property type="protein sequence ID" value="OQB41249.1"/>
    <property type="molecule type" value="Genomic_DNA"/>
</dbReference>
<dbReference type="InterPro" id="IPR050220">
    <property type="entry name" value="Type_II_DNA_Topoisomerases"/>
</dbReference>
<dbReference type="Gene3D" id="1.10.268.10">
    <property type="entry name" value="Topoisomerase, domain 3"/>
    <property type="match status" value="1"/>
</dbReference>
<dbReference type="InterPro" id="IPR013757">
    <property type="entry name" value="Topo_IIA_A_a_sf"/>
</dbReference>
<dbReference type="GO" id="GO:0003918">
    <property type="term" value="F:DNA topoisomerase type II (double strand cut, ATP-hydrolyzing) activity"/>
    <property type="evidence" value="ECO:0007669"/>
    <property type="project" value="UniProtKB-EC"/>
</dbReference>
<dbReference type="GO" id="GO:0005737">
    <property type="term" value="C:cytoplasm"/>
    <property type="evidence" value="ECO:0007669"/>
    <property type="project" value="TreeGrafter"/>
</dbReference>
<organism evidence="3">
    <name type="scientific">candidate division CPR1 bacterium ADurb.Bin160</name>
    <dbReference type="NCBI Taxonomy" id="1852826"/>
    <lineage>
        <taxon>Bacteria</taxon>
        <taxon>candidate division CPR1</taxon>
    </lineage>
</organism>
<keyword evidence="3" id="KW-0413">Isomerase</keyword>
<dbReference type="PANTHER" id="PTHR43493:SF5">
    <property type="entry name" value="DNA GYRASE SUBUNIT A, CHLOROPLASTIC_MITOCHONDRIAL"/>
    <property type="match status" value="1"/>
</dbReference>
<proteinExistence type="predicted"/>
<accession>A0A1V5ZM36</accession>
<dbReference type="EC" id="5.99.1.3" evidence="3"/>
<dbReference type="Pfam" id="PF00521">
    <property type="entry name" value="DNA_topoisoIV"/>
    <property type="match status" value="1"/>
</dbReference>
<reference evidence="3" key="1">
    <citation type="submission" date="2017-02" db="EMBL/GenBank/DDBJ databases">
        <title>Delving into the versatile metabolic prowess of the omnipresent phylum Bacteroidetes.</title>
        <authorList>
            <person name="Nobu M.K."/>
            <person name="Mei R."/>
            <person name="Narihiro T."/>
            <person name="Kuroda K."/>
            <person name="Liu W.-T."/>
        </authorList>
    </citation>
    <scope>NUCLEOTIDE SEQUENCE</scope>
    <source>
        <strain evidence="3">ADurb.Bin160</strain>
    </source>
</reference>
<comment type="caution">
    <text evidence="3">The sequence shown here is derived from an EMBL/GenBank/DDBJ whole genome shotgun (WGS) entry which is preliminary data.</text>
</comment>
<dbReference type="SUPFAM" id="SSF56719">
    <property type="entry name" value="Type II DNA topoisomerase"/>
    <property type="match status" value="1"/>
</dbReference>
<dbReference type="GO" id="GO:0009330">
    <property type="term" value="C:DNA topoisomerase type II (double strand cut, ATP-hydrolyzing) complex"/>
    <property type="evidence" value="ECO:0007669"/>
    <property type="project" value="TreeGrafter"/>
</dbReference>
<dbReference type="AlphaFoldDB" id="A0A1V5ZM36"/>
<dbReference type="GO" id="GO:0006265">
    <property type="term" value="P:DNA topological change"/>
    <property type="evidence" value="ECO:0007669"/>
    <property type="project" value="InterPro"/>
</dbReference>
<name>A0A1V5ZM36_9BACT</name>
<evidence type="ECO:0000256" key="1">
    <source>
        <dbReference type="ARBA" id="ARBA00000185"/>
    </source>
</evidence>
<dbReference type="PANTHER" id="PTHR43493">
    <property type="entry name" value="DNA GYRASE/TOPOISOMERASE SUBUNIT A"/>
    <property type="match status" value="1"/>
</dbReference>